<evidence type="ECO:0000256" key="2">
    <source>
        <dbReference type="ARBA" id="ARBA00022801"/>
    </source>
</evidence>
<comment type="similarity">
    <text evidence="1">Belongs to the glycosyl hydrolase 3 family.</text>
</comment>
<evidence type="ECO:0000256" key="1">
    <source>
        <dbReference type="ARBA" id="ARBA00005336"/>
    </source>
</evidence>
<dbReference type="InterPro" id="IPR026891">
    <property type="entry name" value="Fn3-like"/>
</dbReference>
<dbReference type="Gene3D" id="3.40.50.1700">
    <property type="entry name" value="Glycoside hydrolase family 3 C-terminal domain"/>
    <property type="match status" value="1"/>
</dbReference>
<dbReference type="EMBL" id="CP067089">
    <property type="protein sequence ID" value="QQO08873.1"/>
    <property type="molecule type" value="Genomic_DNA"/>
</dbReference>
<dbReference type="FunFam" id="2.60.40.10:FF:000495">
    <property type="entry name" value="Periplasmic beta-glucosidase"/>
    <property type="match status" value="1"/>
</dbReference>
<reference evidence="4" key="1">
    <citation type="submission" date="2021-01" db="EMBL/GenBank/DDBJ databases">
        <title>Description of Breznakiella homolactica.</title>
        <authorList>
            <person name="Song Y."/>
            <person name="Brune A."/>
        </authorList>
    </citation>
    <scope>NUCLEOTIDE SEQUENCE</scope>
    <source>
        <strain evidence="4">RmG30</strain>
    </source>
</reference>
<dbReference type="PANTHER" id="PTHR42715">
    <property type="entry name" value="BETA-GLUCOSIDASE"/>
    <property type="match status" value="1"/>
</dbReference>
<evidence type="ECO:0000259" key="3">
    <source>
        <dbReference type="SMART" id="SM01217"/>
    </source>
</evidence>
<organism evidence="4 5">
    <name type="scientific">Breznakiella homolactica</name>
    <dbReference type="NCBI Taxonomy" id="2798577"/>
    <lineage>
        <taxon>Bacteria</taxon>
        <taxon>Pseudomonadati</taxon>
        <taxon>Spirochaetota</taxon>
        <taxon>Spirochaetia</taxon>
        <taxon>Spirochaetales</taxon>
        <taxon>Breznakiellaceae</taxon>
        <taxon>Breznakiella</taxon>
    </lineage>
</organism>
<dbReference type="PANTHER" id="PTHR42715:SF10">
    <property type="entry name" value="BETA-GLUCOSIDASE"/>
    <property type="match status" value="1"/>
</dbReference>
<dbReference type="InterPro" id="IPR036881">
    <property type="entry name" value="Glyco_hydro_3_C_sf"/>
</dbReference>
<dbReference type="Proteomes" id="UP000595917">
    <property type="component" value="Chromosome"/>
</dbReference>
<dbReference type="Pfam" id="PF01915">
    <property type="entry name" value="Glyco_hydro_3_C"/>
    <property type="match status" value="1"/>
</dbReference>
<dbReference type="GO" id="GO:0005975">
    <property type="term" value="P:carbohydrate metabolic process"/>
    <property type="evidence" value="ECO:0007669"/>
    <property type="project" value="InterPro"/>
</dbReference>
<dbReference type="InterPro" id="IPR001764">
    <property type="entry name" value="Glyco_hydro_3_N"/>
</dbReference>
<protein>
    <submittedName>
        <fullName evidence="4">Glycoside hydrolase family 3 C-terminal domain-containing protein</fullName>
    </submittedName>
</protein>
<keyword evidence="2 4" id="KW-0378">Hydrolase</keyword>
<name>A0A7T7XMA1_9SPIR</name>
<dbReference type="SMART" id="SM01217">
    <property type="entry name" value="Fn3_like"/>
    <property type="match status" value="1"/>
</dbReference>
<dbReference type="AlphaFoldDB" id="A0A7T7XMA1"/>
<sequence length="692" mass="74734">MKQYEKKAKELAAQMTVEEKAGLCSGSDFWHTKGVERLGLSRIMVTDGPHGLRKQEGSSDHLGINRSVPATCFPTAAATACSFDPALLREIGEALGEECLQEDVAVILGPGVNIKRSPLCGRNFEYFSEDPCLTGQMAAALIEGIQSKGIGTSLKHYAVNNQETRRMVIDAVVDQRALREIYLAGFETAVKQARPWTVMCSYNQVNGEFASQNKTLLTDILRTEWGFKGSVMTDWGATVDRVQGLAAGLDLDMPYTGPASDEAIIAAVAEGRLRESVLDTAAVRIISLLLAAKDSRKPGYTYDGDAHHELARKAAAQSAVLLKNDGAVLPLDKTKKIAVLGVFGKTPRYQGTGSSRINPRQVDNLCGILEARGIPFTYAPGYISEDDRPDPGLIEAAVSAAREAEAAVVCIGLPESYESEGFDRDHLRLPESHIALLEAVSRVNPNTVVLLSGGSAVEMPWLAHAKALLMLYLAGEAGAAASADLLFGDANPCGKLAETFPRKLEDNPSFRNFPGGEKTVEYRESIYVGYRYYDAAEADVLFPFGYGLSYTAFEYGDLTVSQAGGSVTASVRVKNTGTRAGAEAVQFYVSPKNTKVFRPVRELRAFGKVYLQAGEEKNLSVTLGPRAFAYYNPQKGEWITEAGEYILAAAASSRDIRCTAPVSIDGAVPPDIPVPDEYSHPGFPLEISREAF</sequence>
<dbReference type="KEGG" id="bhc:JFL75_18380"/>
<dbReference type="Gene3D" id="2.60.40.10">
    <property type="entry name" value="Immunoglobulins"/>
    <property type="match status" value="1"/>
</dbReference>
<evidence type="ECO:0000313" key="4">
    <source>
        <dbReference type="EMBL" id="QQO08873.1"/>
    </source>
</evidence>
<dbReference type="InterPro" id="IPR002772">
    <property type="entry name" value="Glyco_hydro_3_C"/>
</dbReference>
<proteinExistence type="inferred from homology"/>
<dbReference type="InterPro" id="IPR013783">
    <property type="entry name" value="Ig-like_fold"/>
</dbReference>
<dbReference type="InterPro" id="IPR017853">
    <property type="entry name" value="GH"/>
</dbReference>
<dbReference type="GO" id="GO:0008422">
    <property type="term" value="F:beta-glucosidase activity"/>
    <property type="evidence" value="ECO:0007669"/>
    <property type="project" value="UniProtKB-ARBA"/>
</dbReference>
<dbReference type="Pfam" id="PF14310">
    <property type="entry name" value="Fn3-like"/>
    <property type="match status" value="1"/>
</dbReference>
<dbReference type="PRINTS" id="PR00133">
    <property type="entry name" value="GLHYDRLASE3"/>
</dbReference>
<dbReference type="SUPFAM" id="SSF52279">
    <property type="entry name" value="Beta-D-glucan exohydrolase, C-terminal domain"/>
    <property type="match status" value="1"/>
</dbReference>
<dbReference type="Pfam" id="PF00933">
    <property type="entry name" value="Glyco_hydro_3"/>
    <property type="match status" value="1"/>
</dbReference>
<feature type="domain" description="Fibronectin type III-like" evidence="3">
    <location>
        <begin position="583"/>
        <end position="653"/>
    </location>
</feature>
<dbReference type="InterPro" id="IPR050288">
    <property type="entry name" value="Cellulose_deg_GH3"/>
</dbReference>
<dbReference type="SUPFAM" id="SSF51445">
    <property type="entry name" value="(Trans)glycosidases"/>
    <property type="match status" value="1"/>
</dbReference>
<evidence type="ECO:0000313" key="5">
    <source>
        <dbReference type="Proteomes" id="UP000595917"/>
    </source>
</evidence>
<accession>A0A7T7XMA1</accession>
<dbReference type="Gene3D" id="3.20.20.300">
    <property type="entry name" value="Glycoside hydrolase, family 3, N-terminal domain"/>
    <property type="match status" value="1"/>
</dbReference>
<dbReference type="RefSeq" id="WP_215626179.1">
    <property type="nucleotide sequence ID" value="NZ_CP067089.2"/>
</dbReference>
<gene>
    <name evidence="4" type="ORF">JFL75_18380</name>
</gene>
<dbReference type="InterPro" id="IPR036962">
    <property type="entry name" value="Glyco_hydro_3_N_sf"/>
</dbReference>
<keyword evidence="5" id="KW-1185">Reference proteome</keyword>